<comment type="subunit">
    <text evidence="3">Binds to multiple calmodulin (CaM) in the presence of Ca(2+) and CaM-like proteins.</text>
</comment>
<dbReference type="Pfam" id="PF13178">
    <property type="entry name" value="DUF4005"/>
    <property type="match status" value="1"/>
</dbReference>
<evidence type="ECO:0000259" key="5">
    <source>
        <dbReference type="Pfam" id="PF13178"/>
    </source>
</evidence>
<dbReference type="Gene3D" id="1.20.5.190">
    <property type="match status" value="1"/>
</dbReference>
<dbReference type="SMART" id="SM00015">
    <property type="entry name" value="IQ"/>
    <property type="match status" value="2"/>
</dbReference>
<feature type="compositionally biased region" description="Polar residues" evidence="4">
    <location>
        <begin position="296"/>
        <end position="315"/>
    </location>
</feature>
<dbReference type="EMBL" id="SZYD01000004">
    <property type="protein sequence ID" value="KAD6453533.1"/>
    <property type="molecule type" value="Genomic_DNA"/>
</dbReference>
<feature type="compositionally biased region" description="Polar residues" evidence="4">
    <location>
        <begin position="16"/>
        <end position="29"/>
    </location>
</feature>
<dbReference type="InterPro" id="IPR025064">
    <property type="entry name" value="DUF4005"/>
</dbReference>
<dbReference type="PANTHER" id="PTHR32295">
    <property type="entry name" value="IQ-DOMAIN 5-RELATED"/>
    <property type="match status" value="1"/>
</dbReference>
<protein>
    <recommendedName>
        <fullName evidence="5">DUF4005 domain-containing protein</fullName>
    </recommendedName>
</protein>
<feature type="region of interest" description="Disordered" evidence="4">
    <location>
        <begin position="16"/>
        <end position="49"/>
    </location>
</feature>
<proteinExistence type="inferred from homology"/>
<sequence>MGKTTRFFKSLLGFKTTDSPSSSSEPNKQLNRRWSFGKSRRRDSGSVHRRITSKSIDGASFQYRDNSGKNEDSNKRAIALAAATAAVVDAAVAAAQAASEVIRMAGGTVGYGVSDELAAIKIQSCFRAYLARRALRALKALVKLQAVVRGHILRKQTADMMRRFQALIRVQSRACALRSNIACSTTNTSSHFHHHNSSKSYDQGITGQERMFLDGSIPHENGKIIETDTRESFRRRRLFQPNQISFRQHVTSRQTTSRRSSLQQTSSSCPCAFCEVKSLDDSKGRGVSTPVKSEGSRSCVSSISNHPNYMANTESSRAKTRSLSAPRLRPQVEVSNTIKRVSGYKYGSGMQQVPTRYDSFAKAYSGSARFDQHGMPVYDMGENEVCVGYWN</sequence>
<dbReference type="CDD" id="cd23767">
    <property type="entry name" value="IQCD"/>
    <property type="match status" value="1"/>
</dbReference>
<dbReference type="Proteomes" id="UP000326396">
    <property type="component" value="Linkage Group LG12"/>
</dbReference>
<dbReference type="PANTHER" id="PTHR32295:SF11">
    <property type="entry name" value="PROTEIN IQ-DOMAIN 22"/>
    <property type="match status" value="1"/>
</dbReference>
<organism evidence="6 7">
    <name type="scientific">Mikania micrantha</name>
    <name type="common">bitter vine</name>
    <dbReference type="NCBI Taxonomy" id="192012"/>
    <lineage>
        <taxon>Eukaryota</taxon>
        <taxon>Viridiplantae</taxon>
        <taxon>Streptophyta</taxon>
        <taxon>Embryophyta</taxon>
        <taxon>Tracheophyta</taxon>
        <taxon>Spermatophyta</taxon>
        <taxon>Magnoliopsida</taxon>
        <taxon>eudicotyledons</taxon>
        <taxon>Gunneridae</taxon>
        <taxon>Pentapetalae</taxon>
        <taxon>asterids</taxon>
        <taxon>campanulids</taxon>
        <taxon>Asterales</taxon>
        <taxon>Asteraceae</taxon>
        <taxon>Asteroideae</taxon>
        <taxon>Heliantheae alliance</taxon>
        <taxon>Eupatorieae</taxon>
        <taxon>Mikania</taxon>
    </lineage>
</organism>
<dbReference type="OrthoDB" id="1686972at2759"/>
<reference evidence="6 7" key="1">
    <citation type="submission" date="2019-05" db="EMBL/GenBank/DDBJ databases">
        <title>Mikania micrantha, genome provides insights into the molecular mechanism of rapid growth.</title>
        <authorList>
            <person name="Liu B."/>
        </authorList>
    </citation>
    <scope>NUCLEOTIDE SEQUENCE [LARGE SCALE GENOMIC DNA]</scope>
    <source>
        <strain evidence="6">NLD-2019</strain>
        <tissue evidence="6">Leaf</tissue>
    </source>
</reference>
<comment type="similarity">
    <text evidence="2">Belongs to the IQD family.</text>
</comment>
<keyword evidence="1" id="KW-0112">Calmodulin-binding</keyword>
<comment type="caution">
    <text evidence="6">The sequence shown here is derived from an EMBL/GenBank/DDBJ whole genome shotgun (WGS) entry which is preliminary data.</text>
</comment>
<keyword evidence="7" id="KW-1185">Reference proteome</keyword>
<evidence type="ECO:0000256" key="1">
    <source>
        <dbReference type="ARBA" id="ARBA00022860"/>
    </source>
</evidence>
<feature type="domain" description="DUF4005" evidence="5">
    <location>
        <begin position="278"/>
        <end position="337"/>
    </location>
</feature>
<evidence type="ECO:0000256" key="4">
    <source>
        <dbReference type="SAM" id="MobiDB-lite"/>
    </source>
</evidence>
<dbReference type="GO" id="GO:0005516">
    <property type="term" value="F:calmodulin binding"/>
    <property type="evidence" value="ECO:0007669"/>
    <property type="project" value="UniProtKB-KW"/>
</dbReference>
<name>A0A5N6PHX1_9ASTR</name>
<dbReference type="AlphaFoldDB" id="A0A5N6PHX1"/>
<dbReference type="PROSITE" id="PS50096">
    <property type="entry name" value="IQ"/>
    <property type="match status" value="2"/>
</dbReference>
<dbReference type="InterPro" id="IPR000048">
    <property type="entry name" value="IQ_motif_EF-hand-BS"/>
</dbReference>
<evidence type="ECO:0000313" key="7">
    <source>
        <dbReference type="Proteomes" id="UP000326396"/>
    </source>
</evidence>
<gene>
    <name evidence="6" type="ORF">E3N88_08238</name>
</gene>
<evidence type="ECO:0000313" key="6">
    <source>
        <dbReference type="EMBL" id="KAD6453533.1"/>
    </source>
</evidence>
<evidence type="ECO:0000256" key="2">
    <source>
        <dbReference type="ARBA" id="ARBA00024341"/>
    </source>
</evidence>
<dbReference type="Pfam" id="PF00612">
    <property type="entry name" value="IQ"/>
    <property type="match status" value="2"/>
</dbReference>
<feature type="region of interest" description="Disordered" evidence="4">
    <location>
        <begin position="284"/>
        <end position="328"/>
    </location>
</feature>
<accession>A0A5N6PHX1</accession>
<evidence type="ECO:0000256" key="3">
    <source>
        <dbReference type="ARBA" id="ARBA00024378"/>
    </source>
</evidence>